<dbReference type="AlphaFoldDB" id="D0A588"/>
<evidence type="ECO:0000256" key="2">
    <source>
        <dbReference type="SAM" id="Phobius"/>
    </source>
</evidence>
<proteinExistence type="predicted"/>
<evidence type="ECO:0000256" key="1">
    <source>
        <dbReference type="SAM" id="MobiDB-lite"/>
    </source>
</evidence>
<dbReference type="KEGG" id="tbg:TbgDal_X15310"/>
<organism evidence="3 4">
    <name type="scientific">Trypanosoma brucei gambiense (strain MHOM/CI/86/DAL972)</name>
    <dbReference type="NCBI Taxonomy" id="679716"/>
    <lineage>
        <taxon>Eukaryota</taxon>
        <taxon>Discoba</taxon>
        <taxon>Euglenozoa</taxon>
        <taxon>Kinetoplastea</taxon>
        <taxon>Metakinetoplastina</taxon>
        <taxon>Trypanosomatida</taxon>
        <taxon>Trypanosomatidae</taxon>
        <taxon>Trypanosoma</taxon>
    </lineage>
</organism>
<accession>D0A588</accession>
<keyword evidence="2" id="KW-1133">Transmembrane helix</keyword>
<protein>
    <submittedName>
        <fullName evidence="3">Uncharacterized protein</fullName>
    </submittedName>
</protein>
<evidence type="ECO:0000313" key="3">
    <source>
        <dbReference type="EMBL" id="CBH16432.1"/>
    </source>
</evidence>
<keyword evidence="2" id="KW-0812">Transmembrane</keyword>
<dbReference type="EMBL" id="FN554973">
    <property type="protein sequence ID" value="CBH16432.1"/>
    <property type="molecule type" value="Genomic_DNA"/>
</dbReference>
<dbReference type="RefSeq" id="XP_011778696.1">
    <property type="nucleotide sequence ID" value="XM_011780394.1"/>
</dbReference>
<reference evidence="4" key="1">
    <citation type="journal article" date="2010" name="PLoS Negl. Trop. Dis.">
        <title>The genome sequence of Trypanosoma brucei gambiense, causative agent of chronic human african trypanosomiasis.</title>
        <authorList>
            <person name="Jackson A.P."/>
            <person name="Sanders M."/>
            <person name="Berry A."/>
            <person name="McQuillan J."/>
            <person name="Aslett M.A."/>
            <person name="Quail M.A."/>
            <person name="Chukualim B."/>
            <person name="Capewell P."/>
            <person name="MacLeod A."/>
            <person name="Melville S.E."/>
            <person name="Gibson W."/>
            <person name="Barry J.D."/>
            <person name="Berriman M."/>
            <person name="Hertz-Fowler C."/>
        </authorList>
    </citation>
    <scope>NUCLEOTIDE SEQUENCE [LARGE SCALE GENOMIC DNA]</scope>
    <source>
        <strain evidence="4">MHOM/CI/86/DAL972</strain>
    </source>
</reference>
<feature type="region of interest" description="Disordered" evidence="1">
    <location>
        <begin position="1"/>
        <end position="27"/>
    </location>
</feature>
<gene>
    <name evidence="3" type="ORF">TbgDal_X15310</name>
</gene>
<name>D0A588_TRYB9</name>
<sequence length="137" mass="15964">MEGSHSTHNYPPPHTHTHTVKRGPTNNTIRTSHTQICIRFCRKGIYTYEYYIVPLTLHNFFVFTTSLYSFYRFHSFSPSRYFVRLFSLLPPSPTSYRPKSEQVKQELPPPPTFASFCPFKVVFLFPPILSSQLPSSI</sequence>
<dbReference type="Proteomes" id="UP000002316">
    <property type="component" value="Chromosome 10"/>
</dbReference>
<feature type="transmembrane region" description="Helical" evidence="2">
    <location>
        <begin position="50"/>
        <end position="71"/>
    </location>
</feature>
<evidence type="ECO:0000313" key="4">
    <source>
        <dbReference type="Proteomes" id="UP000002316"/>
    </source>
</evidence>
<dbReference type="GeneID" id="23864749"/>
<keyword evidence="2" id="KW-0472">Membrane</keyword>